<feature type="non-terminal residue" evidence="6">
    <location>
        <position position="74"/>
    </location>
</feature>
<dbReference type="Proteomes" id="UP000663881">
    <property type="component" value="Unassembled WGS sequence"/>
</dbReference>
<keyword evidence="2" id="KW-0285">Flavoprotein</keyword>
<proteinExistence type="predicted"/>
<dbReference type="AlphaFoldDB" id="A0A820EPD3"/>
<dbReference type="InterPro" id="IPR036188">
    <property type="entry name" value="FAD/NAD-bd_sf"/>
</dbReference>
<keyword evidence="3" id="KW-0274">FAD</keyword>
<evidence type="ECO:0000256" key="4">
    <source>
        <dbReference type="ARBA" id="ARBA00023002"/>
    </source>
</evidence>
<keyword evidence="4" id="KW-0560">Oxidoreductase</keyword>
<dbReference type="GO" id="GO:0004502">
    <property type="term" value="F:kynurenine 3-monooxygenase activity"/>
    <property type="evidence" value="ECO:0007669"/>
    <property type="project" value="TreeGrafter"/>
</dbReference>
<dbReference type="PANTHER" id="PTHR46028:SF2">
    <property type="entry name" value="KYNURENINE 3-MONOOXYGENASE"/>
    <property type="match status" value="1"/>
</dbReference>
<protein>
    <recommendedName>
        <fullName evidence="9">Kynurenine 3-monooxygenase</fullName>
    </recommendedName>
</protein>
<dbReference type="GO" id="GO:0005741">
    <property type="term" value="C:mitochondrial outer membrane"/>
    <property type="evidence" value="ECO:0007669"/>
    <property type="project" value="TreeGrafter"/>
</dbReference>
<organism evidence="6 8">
    <name type="scientific">Adineta steineri</name>
    <dbReference type="NCBI Taxonomy" id="433720"/>
    <lineage>
        <taxon>Eukaryota</taxon>
        <taxon>Metazoa</taxon>
        <taxon>Spiralia</taxon>
        <taxon>Gnathifera</taxon>
        <taxon>Rotifera</taxon>
        <taxon>Eurotatoria</taxon>
        <taxon>Bdelloidea</taxon>
        <taxon>Adinetida</taxon>
        <taxon>Adinetidae</taxon>
        <taxon>Adineta</taxon>
    </lineage>
</organism>
<sequence length="74" mass="8103">MARRVENNSTQTVAIVGGGLGGTLCALFFAKHGIKVHLFELRSDIRTQKVVKGRSINMALSRRGRDALAYVNCE</sequence>
<feature type="transmembrane region" description="Helical" evidence="5">
    <location>
        <begin position="12"/>
        <end position="30"/>
    </location>
</feature>
<evidence type="ECO:0000256" key="5">
    <source>
        <dbReference type="SAM" id="Phobius"/>
    </source>
</evidence>
<dbReference type="SUPFAM" id="SSF51905">
    <property type="entry name" value="FAD/NAD(P)-binding domain"/>
    <property type="match status" value="1"/>
</dbReference>
<evidence type="ECO:0000256" key="1">
    <source>
        <dbReference type="ARBA" id="ARBA00001974"/>
    </source>
</evidence>
<keyword evidence="5" id="KW-1133">Transmembrane helix</keyword>
<comment type="cofactor">
    <cofactor evidence="1">
        <name>FAD</name>
        <dbReference type="ChEBI" id="CHEBI:57692"/>
    </cofactor>
</comment>
<reference evidence="6" key="1">
    <citation type="submission" date="2021-02" db="EMBL/GenBank/DDBJ databases">
        <authorList>
            <person name="Nowell W R."/>
        </authorList>
    </citation>
    <scope>NUCLEOTIDE SEQUENCE</scope>
</reference>
<dbReference type="EMBL" id="CAJOAY010012459">
    <property type="protein sequence ID" value="CAF4251917.1"/>
    <property type="molecule type" value="Genomic_DNA"/>
</dbReference>
<keyword evidence="5" id="KW-0812">Transmembrane</keyword>
<keyword evidence="5" id="KW-0472">Membrane</keyword>
<evidence type="ECO:0000313" key="7">
    <source>
        <dbReference type="EMBL" id="CAF4252419.1"/>
    </source>
</evidence>
<dbReference type="Pfam" id="PF13450">
    <property type="entry name" value="NAD_binding_8"/>
    <property type="match status" value="1"/>
</dbReference>
<dbReference type="GO" id="GO:0070189">
    <property type="term" value="P:kynurenine metabolic process"/>
    <property type="evidence" value="ECO:0007669"/>
    <property type="project" value="TreeGrafter"/>
</dbReference>
<dbReference type="PANTHER" id="PTHR46028">
    <property type="entry name" value="KYNURENINE 3-MONOOXYGENASE"/>
    <property type="match status" value="1"/>
</dbReference>
<accession>A0A820EPD3</accession>
<evidence type="ECO:0000313" key="8">
    <source>
        <dbReference type="Proteomes" id="UP000663881"/>
    </source>
</evidence>
<evidence type="ECO:0000313" key="6">
    <source>
        <dbReference type="EMBL" id="CAF4251917.1"/>
    </source>
</evidence>
<dbReference type="EMBL" id="CAJOAY010012498">
    <property type="protein sequence ID" value="CAF4252419.1"/>
    <property type="molecule type" value="Genomic_DNA"/>
</dbReference>
<comment type="caution">
    <text evidence="6">The sequence shown here is derived from an EMBL/GenBank/DDBJ whole genome shotgun (WGS) entry which is preliminary data.</text>
</comment>
<evidence type="ECO:0000256" key="3">
    <source>
        <dbReference type="ARBA" id="ARBA00022827"/>
    </source>
</evidence>
<evidence type="ECO:0008006" key="9">
    <source>
        <dbReference type="Google" id="ProtNLM"/>
    </source>
</evidence>
<dbReference type="Gene3D" id="3.50.50.60">
    <property type="entry name" value="FAD/NAD(P)-binding domain"/>
    <property type="match status" value="1"/>
</dbReference>
<name>A0A820EPD3_9BILA</name>
<gene>
    <name evidence="6" type="ORF">OKA104_LOCUS43646</name>
    <name evidence="7" type="ORF">OKA104_LOCUS43672</name>
</gene>
<evidence type="ECO:0000256" key="2">
    <source>
        <dbReference type="ARBA" id="ARBA00022630"/>
    </source>
</evidence>